<evidence type="ECO:0000256" key="6">
    <source>
        <dbReference type="ARBA" id="ARBA00022723"/>
    </source>
</evidence>
<dbReference type="HOGENOM" id="CLU_022195_0_1_1"/>
<dbReference type="VEuPathDB" id="FungiDB:AN10389"/>
<evidence type="ECO:0000256" key="4">
    <source>
        <dbReference type="ARBA" id="ARBA00022617"/>
    </source>
</evidence>
<dbReference type="GO" id="GO:0005506">
    <property type="term" value="F:iron ion binding"/>
    <property type="evidence" value="ECO:0007669"/>
    <property type="project" value="InterPro"/>
</dbReference>
<dbReference type="GO" id="GO:0004497">
    <property type="term" value="F:monooxygenase activity"/>
    <property type="evidence" value="ECO:0007669"/>
    <property type="project" value="UniProtKB-KW"/>
</dbReference>
<evidence type="ECO:0000256" key="7">
    <source>
        <dbReference type="ARBA" id="ARBA00022989"/>
    </source>
</evidence>
<keyword evidence="5 13" id="KW-0812">Transmembrane</keyword>
<dbReference type="InterPro" id="IPR002403">
    <property type="entry name" value="Cyt_P450_E_grp-IV"/>
</dbReference>
<name>C8VI29_EMENI</name>
<keyword evidence="9 12" id="KW-0408">Iron</keyword>
<dbReference type="OMA" id="YTTMGSR"/>
<dbReference type="GO" id="GO:0019748">
    <property type="term" value="P:secondary metabolic process"/>
    <property type="evidence" value="ECO:0000318"/>
    <property type="project" value="GO_Central"/>
</dbReference>
<dbReference type="InterPro" id="IPR001128">
    <property type="entry name" value="Cyt_P450"/>
</dbReference>
<dbReference type="GO" id="GO:0016020">
    <property type="term" value="C:membrane"/>
    <property type="evidence" value="ECO:0007669"/>
    <property type="project" value="UniProtKB-SubCell"/>
</dbReference>
<evidence type="ECO:0000256" key="11">
    <source>
        <dbReference type="ARBA" id="ARBA00023136"/>
    </source>
</evidence>
<dbReference type="EMBL" id="BN001306">
    <property type="protein sequence ID" value="CBF83053.1"/>
    <property type="molecule type" value="Genomic_DNA"/>
</dbReference>
<keyword evidence="7 13" id="KW-1133">Transmembrane helix</keyword>
<reference evidence="15" key="1">
    <citation type="journal article" date="2005" name="Nature">
        <title>Sequencing of Aspergillus nidulans and comparative analysis with A. fumigatus and A. oryzae.</title>
        <authorList>
            <person name="Galagan J.E."/>
            <person name="Calvo S.E."/>
            <person name="Cuomo C."/>
            <person name="Ma L.J."/>
            <person name="Wortman J.R."/>
            <person name="Batzoglou S."/>
            <person name="Lee S.I."/>
            <person name="Basturkmen M."/>
            <person name="Spevak C.C."/>
            <person name="Clutterbuck J."/>
            <person name="Kapitonov V."/>
            <person name="Jurka J."/>
            <person name="Scazzocchio C."/>
            <person name="Farman M."/>
            <person name="Butler J."/>
            <person name="Purcell S."/>
            <person name="Harris S."/>
            <person name="Braus G.H."/>
            <person name="Draht O."/>
            <person name="Busch S."/>
            <person name="D'Enfert C."/>
            <person name="Bouchier C."/>
            <person name="Goldman G.H."/>
            <person name="Bell-Pedersen D."/>
            <person name="Griffiths-Jones S."/>
            <person name="Doonan J.H."/>
            <person name="Yu J."/>
            <person name="Vienken K."/>
            <person name="Pain A."/>
            <person name="Freitag M."/>
            <person name="Selker E.U."/>
            <person name="Archer D.B."/>
            <person name="Penalva M.A."/>
            <person name="Oakley B.R."/>
            <person name="Momany M."/>
            <person name="Tanaka T."/>
            <person name="Kumagai T."/>
            <person name="Asai K."/>
            <person name="Machida M."/>
            <person name="Nierman W.C."/>
            <person name="Denning D.W."/>
            <person name="Caddick M."/>
            <person name="Hynes M."/>
            <person name="Paoletti M."/>
            <person name="Fischer R."/>
            <person name="Miller B."/>
            <person name="Dyer P."/>
            <person name="Sachs M.S."/>
            <person name="Osmani S.A."/>
            <person name="Birren B.W."/>
        </authorList>
    </citation>
    <scope>NUCLEOTIDE SEQUENCE [LARGE SCALE GENOMIC DNA]</scope>
    <source>
        <strain evidence="15">FGSC A4 / ATCC 38163 / CBS 112.46 / NRRL 194 / M139</strain>
    </source>
</reference>
<evidence type="ECO:0000256" key="1">
    <source>
        <dbReference type="ARBA" id="ARBA00001971"/>
    </source>
</evidence>
<keyword evidence="10" id="KW-0503">Monooxygenase</keyword>
<evidence type="ECO:0000256" key="5">
    <source>
        <dbReference type="ARBA" id="ARBA00022692"/>
    </source>
</evidence>
<comment type="similarity">
    <text evidence="3">Belongs to the cytochrome P450 family.</text>
</comment>
<evidence type="ECO:0000256" key="12">
    <source>
        <dbReference type="PIRSR" id="PIRSR602403-1"/>
    </source>
</evidence>
<dbReference type="AlphaFoldDB" id="C8VI29"/>
<dbReference type="InterPro" id="IPR036396">
    <property type="entry name" value="Cyt_P450_sf"/>
</dbReference>
<feature type="binding site" description="axial binding residue" evidence="12">
    <location>
        <position position="449"/>
    </location>
    <ligand>
        <name>heme</name>
        <dbReference type="ChEBI" id="CHEBI:30413"/>
    </ligand>
    <ligandPart>
        <name>Fe</name>
        <dbReference type="ChEBI" id="CHEBI:18248"/>
    </ligandPart>
</feature>
<dbReference type="CDD" id="cd11041">
    <property type="entry name" value="CYP503A1-like"/>
    <property type="match status" value="1"/>
</dbReference>
<comment type="subcellular location">
    <subcellularLocation>
        <location evidence="2">Membrane</location>
    </subcellularLocation>
</comment>
<dbReference type="PRINTS" id="PR00465">
    <property type="entry name" value="EP450IV"/>
</dbReference>
<dbReference type="InParanoid" id="C8VI29"/>
<reference evidence="15" key="2">
    <citation type="journal article" date="2009" name="Fungal Genet. Biol.">
        <title>The 2008 update of the Aspergillus nidulans genome annotation: a community effort.</title>
        <authorList>
            <person name="Wortman J.R."/>
            <person name="Gilsenan J.M."/>
            <person name="Joardar V."/>
            <person name="Deegan J."/>
            <person name="Clutterbuck J."/>
            <person name="Andersen M.R."/>
            <person name="Archer D."/>
            <person name="Bencina M."/>
            <person name="Braus G."/>
            <person name="Coutinho P."/>
            <person name="von Dohren H."/>
            <person name="Doonan J."/>
            <person name="Driessen A.J."/>
            <person name="Durek P."/>
            <person name="Espeso E."/>
            <person name="Fekete E."/>
            <person name="Flipphi M."/>
            <person name="Estrada C.G."/>
            <person name="Geysens S."/>
            <person name="Goldman G."/>
            <person name="de Groot P.W."/>
            <person name="Hansen K."/>
            <person name="Harris S.D."/>
            <person name="Heinekamp T."/>
            <person name="Helmstaedt K."/>
            <person name="Henrissat B."/>
            <person name="Hofmann G."/>
            <person name="Homan T."/>
            <person name="Horio T."/>
            <person name="Horiuchi H."/>
            <person name="James S."/>
            <person name="Jones M."/>
            <person name="Karaffa L."/>
            <person name="Karanyi Z."/>
            <person name="Kato M."/>
            <person name="Keller N."/>
            <person name="Kelly D.E."/>
            <person name="Kiel J.A."/>
            <person name="Kim J.M."/>
            <person name="van der Klei I.J."/>
            <person name="Klis F.M."/>
            <person name="Kovalchuk A."/>
            <person name="Krasevec N."/>
            <person name="Kubicek C.P."/>
            <person name="Liu B."/>
            <person name="Maccabe A."/>
            <person name="Meyer V."/>
            <person name="Mirabito P."/>
            <person name="Miskei M."/>
            <person name="Mos M."/>
            <person name="Mullins J."/>
            <person name="Nelson D.R."/>
            <person name="Nielsen J."/>
            <person name="Oakley B.R."/>
            <person name="Osmani S.A."/>
            <person name="Pakula T."/>
            <person name="Paszewski A."/>
            <person name="Paulsen I."/>
            <person name="Pilsyk S."/>
            <person name="Pocsi I."/>
            <person name="Punt P.J."/>
            <person name="Ram A.F."/>
            <person name="Ren Q."/>
            <person name="Robellet X."/>
            <person name="Robson G."/>
            <person name="Seiboth B."/>
            <person name="van Solingen P."/>
            <person name="Specht T."/>
            <person name="Sun J."/>
            <person name="Taheri-Talesh N."/>
            <person name="Takeshita N."/>
            <person name="Ussery D."/>
            <person name="vanKuyk P.A."/>
            <person name="Visser H."/>
            <person name="van de Vondervoort P.J."/>
            <person name="de Vries R.P."/>
            <person name="Walton J."/>
            <person name="Xiang X."/>
            <person name="Xiong Y."/>
            <person name="Zeng A.P."/>
            <person name="Brandt B.W."/>
            <person name="Cornell M.J."/>
            <person name="van den Hondel C.A."/>
            <person name="Visser J."/>
            <person name="Oliver S.G."/>
            <person name="Turner G."/>
        </authorList>
    </citation>
    <scope>GENOME REANNOTATION</scope>
    <source>
        <strain evidence="15">FGSC A4 / ATCC 38163 / CBS 112.46 / NRRL 194 / M139</strain>
    </source>
</reference>
<evidence type="ECO:0000313" key="15">
    <source>
        <dbReference type="Proteomes" id="UP000000560"/>
    </source>
</evidence>
<sequence length="509" mass="57355">MILKLIPVTGGAALLLQASALLSFAWLLLAWASRRRRNRLIPGVYVAGLKSGKVPLSQARQAFIHGCADLMLEGYQKTQGGLFYVPSPAGERLMIPTKYLDELKNAANEEVDFTASFSEMFEGRYTTIGQKWHLHPDVVKKSLNANLELIMPDVYDEIVHAYRSLLTPSHDWQPVRMSEIFTQIISRASNRMLGGKALSRNRDWTDTSINFTTDTWLASQQLKRYPAWLRPVIQHLLPEMGRVRRHFTVARQVICPIVQKRSESDNDTKKPLDLLQMLWEGAEPVDQTPEFMAYTALAISFAAIRTSSSVPTHLLYDLCARPEYIAPLREEIESVLREEGSIFTKAALNKLLKLDSFMKESQRFNPLSLLTFGRVIQSDRILHDGLVIPKGTIIGVPAHAISQDGDFYPSPSTFSPFRFVPSAPGEKTAGFVTTNASSSLSWGYGKHACSGRFFAANEIKLIMAYFLLNYDFQFAGGRTERPANYTFELQNMPDETVEVLVRRRKDGNL</sequence>
<gene>
    <name evidence="14" type="ORF">ANIA_10389</name>
</gene>
<dbReference type="Gene3D" id="1.10.630.10">
    <property type="entry name" value="Cytochrome P450"/>
    <property type="match status" value="1"/>
</dbReference>
<protein>
    <submittedName>
        <fullName evidence="14">Cytochrome P450, putative (Eurofung)</fullName>
    </submittedName>
</protein>
<evidence type="ECO:0000256" key="8">
    <source>
        <dbReference type="ARBA" id="ARBA00023002"/>
    </source>
</evidence>
<dbReference type="RefSeq" id="XP_660878.2">
    <property type="nucleotide sequence ID" value="XM_655786.2"/>
</dbReference>
<evidence type="ECO:0000256" key="3">
    <source>
        <dbReference type="ARBA" id="ARBA00010617"/>
    </source>
</evidence>
<evidence type="ECO:0000256" key="2">
    <source>
        <dbReference type="ARBA" id="ARBA00004370"/>
    </source>
</evidence>
<dbReference type="GO" id="GO:0020037">
    <property type="term" value="F:heme binding"/>
    <property type="evidence" value="ECO:0007669"/>
    <property type="project" value="InterPro"/>
</dbReference>
<accession>C8VI29</accession>
<dbReference type="PANTHER" id="PTHR46206:SF6">
    <property type="entry name" value="CYTOCHROME P450 MONOOXYGENASE AN1598-RELATED"/>
    <property type="match status" value="1"/>
</dbReference>
<dbReference type="Pfam" id="PF00067">
    <property type="entry name" value="p450"/>
    <property type="match status" value="1"/>
</dbReference>
<evidence type="ECO:0000313" key="14">
    <source>
        <dbReference type="EMBL" id="CBF83053.1"/>
    </source>
</evidence>
<keyword evidence="8" id="KW-0560">Oxidoreductase</keyword>
<dbReference type="eggNOG" id="KOG0159">
    <property type="taxonomic scope" value="Eukaryota"/>
</dbReference>
<evidence type="ECO:0000256" key="10">
    <source>
        <dbReference type="ARBA" id="ARBA00023033"/>
    </source>
</evidence>
<dbReference type="KEGG" id="ani:ANIA_10389"/>
<keyword evidence="11 13" id="KW-0472">Membrane</keyword>
<dbReference type="PANTHER" id="PTHR46206">
    <property type="entry name" value="CYTOCHROME P450"/>
    <property type="match status" value="1"/>
</dbReference>
<keyword evidence="4 12" id="KW-0349">Heme</keyword>
<dbReference type="GeneID" id="2874244"/>
<keyword evidence="6 12" id="KW-0479">Metal-binding</keyword>
<dbReference type="GO" id="GO:0016705">
    <property type="term" value="F:oxidoreductase activity, acting on paired donors, with incorporation or reduction of molecular oxygen"/>
    <property type="evidence" value="ECO:0007669"/>
    <property type="project" value="InterPro"/>
</dbReference>
<feature type="transmembrane region" description="Helical" evidence="13">
    <location>
        <begin position="12"/>
        <end position="32"/>
    </location>
</feature>
<evidence type="ECO:0000256" key="13">
    <source>
        <dbReference type="SAM" id="Phobius"/>
    </source>
</evidence>
<keyword evidence="15" id="KW-1185">Reference proteome</keyword>
<dbReference type="SUPFAM" id="SSF48264">
    <property type="entry name" value="Cytochrome P450"/>
    <property type="match status" value="1"/>
</dbReference>
<dbReference type="OrthoDB" id="1844152at2759"/>
<organism evidence="14 15">
    <name type="scientific">Emericella nidulans (strain FGSC A4 / ATCC 38163 / CBS 112.46 / NRRL 194 / M139)</name>
    <name type="common">Aspergillus nidulans</name>
    <dbReference type="NCBI Taxonomy" id="227321"/>
    <lineage>
        <taxon>Eukaryota</taxon>
        <taxon>Fungi</taxon>
        <taxon>Dikarya</taxon>
        <taxon>Ascomycota</taxon>
        <taxon>Pezizomycotina</taxon>
        <taxon>Eurotiomycetes</taxon>
        <taxon>Eurotiomycetidae</taxon>
        <taxon>Eurotiales</taxon>
        <taxon>Aspergillaceae</taxon>
        <taxon>Aspergillus</taxon>
        <taxon>Aspergillus subgen. Nidulantes</taxon>
    </lineage>
</organism>
<proteinExistence type="inferred from homology"/>
<dbReference type="Proteomes" id="UP000000560">
    <property type="component" value="Chromosome VI"/>
</dbReference>
<comment type="cofactor">
    <cofactor evidence="1 12">
        <name>heme</name>
        <dbReference type="ChEBI" id="CHEBI:30413"/>
    </cofactor>
</comment>
<evidence type="ECO:0000256" key="9">
    <source>
        <dbReference type="ARBA" id="ARBA00023004"/>
    </source>
</evidence>